<dbReference type="InterPro" id="IPR000531">
    <property type="entry name" value="Beta-barrel_TonB"/>
</dbReference>
<comment type="caution">
    <text evidence="17">The sequence shown here is derived from an EMBL/GenBank/DDBJ whole genome shotgun (WGS) entry which is preliminary data.</text>
</comment>
<keyword evidence="10 11" id="KW-0998">Cell outer membrane</keyword>
<gene>
    <name evidence="17" type="ORF">FHS75_000302</name>
</gene>
<feature type="chain" id="PRO_5031509116" evidence="14">
    <location>
        <begin position="24"/>
        <end position="859"/>
    </location>
</feature>
<protein>
    <submittedName>
        <fullName evidence="17">Iron complex outermembrane receptor protein</fullName>
    </submittedName>
</protein>
<dbReference type="SUPFAM" id="SSF56935">
    <property type="entry name" value="Porins"/>
    <property type="match status" value="1"/>
</dbReference>
<comment type="subcellular location">
    <subcellularLocation>
        <location evidence="1 11">Cell outer membrane</location>
        <topology evidence="1 11">Multi-pass membrane protein</topology>
    </subcellularLocation>
</comment>
<reference evidence="17 18" key="1">
    <citation type="submission" date="2020-07" db="EMBL/GenBank/DDBJ databases">
        <title>Genomic Encyclopedia of Type Strains, Phase IV (KMG-IV): sequencing the most valuable type-strain genomes for metagenomic binning, comparative biology and taxonomic classification.</title>
        <authorList>
            <person name="Goeker M."/>
        </authorList>
    </citation>
    <scope>NUCLEOTIDE SEQUENCE [LARGE SCALE GENOMIC DNA]</scope>
    <source>
        <strain evidence="17 18">DSM 29043</strain>
    </source>
</reference>
<dbReference type="AlphaFoldDB" id="A0A7Z0BU75"/>
<evidence type="ECO:0000256" key="7">
    <source>
        <dbReference type="ARBA" id="ARBA00023065"/>
    </source>
</evidence>
<evidence type="ECO:0000256" key="2">
    <source>
        <dbReference type="ARBA" id="ARBA00022448"/>
    </source>
</evidence>
<sequence>MRILRAVSLAAVAVSIAGGQASAQTTSEGLDIPSTDSTSTAPVDDDRQRDASSYPNSNTQTVVEDRRSVRLAAGDEIIVTARKRDETLISVPVVVTAVGGEQLAAQGITNLDGIARITPQLLIGNQGGSVEGGNIAIRGVSGPDQNPFGSSAVAFNIDGVNIAKAMVRRMSDFDIAQVEVLKGPQALFFGKNSPAGIINIRTADPTDVLEAKISAGYEFNADQVRVEGYVSGPISDALGVRLAGVFSDMKGDVRDLTPTDSPYYDGSRNPNMRDWALRGTLRYDDGGDFDARLKVNYGELSGNGPAATTAFTSCPYGQRFSNFLGGTIDQCSASDGANSNAGYGTFLSGIGGDISLFRDDGSNFQNQTQFLTGLEMNYRIGDVTLTSVTGYYDVSLDQCQNYENDATVILPSCNVLDYEEISQELRFLTDFDGPLNISGGLYYASTDATTGSITYLFGGNFDLIAPGFGGPTSPALVNNYFFEQKAKAYSAYLQVSFEPVETVSIEVGGRYSKEKKRLPVVLSGGGLSDGIIPGTPFFDEGYVILTADELAQMGDGFDYPLSTLVRRKDSWTDFSPEVTISYRPSDDLTLFASYKHGFLSGGFNSASVTFNEPDGDLDLSYDPQTIKGFEAGLKANLLDRALRVNLAAYRYDIDDQQVTVVFNATNSIRNAAKSRVQGIEFDFNYDTPLEGLSINGAAAYNDGKYLSYPGAPCYGGQNEATGCVGGIQDLSNSELVRAPDWNLSGGFDFNTPVGGAMEFGLNGNVNYVSSYLTDGSSAPNGRQSGYTLLNATARISDIDDTWELAVIGRNLTDKYYIVASSLVPFAFDPTGTGTLLDRFGSISRGREVMLRLSYRFGGN</sequence>
<keyword evidence="9 11" id="KW-0472">Membrane</keyword>
<dbReference type="InterPro" id="IPR039426">
    <property type="entry name" value="TonB-dep_rcpt-like"/>
</dbReference>
<feature type="region of interest" description="Disordered" evidence="13">
    <location>
        <begin position="23"/>
        <end position="62"/>
    </location>
</feature>
<evidence type="ECO:0000256" key="5">
    <source>
        <dbReference type="ARBA" id="ARBA00022692"/>
    </source>
</evidence>
<evidence type="ECO:0000256" key="6">
    <source>
        <dbReference type="ARBA" id="ARBA00023004"/>
    </source>
</evidence>
<dbReference type="PANTHER" id="PTHR32552">
    <property type="entry name" value="FERRICHROME IRON RECEPTOR-RELATED"/>
    <property type="match status" value="1"/>
</dbReference>
<keyword evidence="6" id="KW-0408">Iron</keyword>
<dbReference type="GO" id="GO:0009279">
    <property type="term" value="C:cell outer membrane"/>
    <property type="evidence" value="ECO:0007669"/>
    <property type="project" value="UniProtKB-SubCell"/>
</dbReference>
<dbReference type="InterPro" id="IPR037066">
    <property type="entry name" value="Plug_dom_sf"/>
</dbReference>
<dbReference type="Pfam" id="PF00593">
    <property type="entry name" value="TonB_dep_Rec_b-barrel"/>
    <property type="match status" value="1"/>
</dbReference>
<keyword evidence="4" id="KW-0410">Iron transport</keyword>
<evidence type="ECO:0000256" key="4">
    <source>
        <dbReference type="ARBA" id="ARBA00022496"/>
    </source>
</evidence>
<evidence type="ECO:0000313" key="17">
    <source>
        <dbReference type="EMBL" id="NYH93997.1"/>
    </source>
</evidence>
<dbReference type="EMBL" id="JACBZF010000001">
    <property type="protein sequence ID" value="NYH93997.1"/>
    <property type="molecule type" value="Genomic_DNA"/>
</dbReference>
<evidence type="ECO:0000256" key="11">
    <source>
        <dbReference type="PROSITE-ProRule" id="PRU01360"/>
    </source>
</evidence>
<feature type="signal peptide" evidence="14">
    <location>
        <begin position="1"/>
        <end position="23"/>
    </location>
</feature>
<dbReference type="PANTHER" id="PTHR32552:SF81">
    <property type="entry name" value="TONB-DEPENDENT OUTER MEMBRANE RECEPTOR"/>
    <property type="match status" value="1"/>
</dbReference>
<evidence type="ECO:0000259" key="16">
    <source>
        <dbReference type="Pfam" id="PF07715"/>
    </source>
</evidence>
<evidence type="ECO:0000259" key="15">
    <source>
        <dbReference type="Pfam" id="PF00593"/>
    </source>
</evidence>
<proteinExistence type="inferred from homology"/>
<dbReference type="RefSeq" id="WP_179405955.1">
    <property type="nucleotide sequence ID" value="NZ_JACBZF010000001.1"/>
</dbReference>
<accession>A0A7Z0BU75</accession>
<dbReference type="Pfam" id="PF07715">
    <property type="entry name" value="Plug"/>
    <property type="match status" value="1"/>
</dbReference>
<evidence type="ECO:0000256" key="13">
    <source>
        <dbReference type="SAM" id="MobiDB-lite"/>
    </source>
</evidence>
<organism evidence="17 18">
    <name type="scientific">Novosphingobium marinum</name>
    <dbReference type="NCBI Taxonomy" id="1514948"/>
    <lineage>
        <taxon>Bacteria</taxon>
        <taxon>Pseudomonadati</taxon>
        <taxon>Pseudomonadota</taxon>
        <taxon>Alphaproteobacteria</taxon>
        <taxon>Sphingomonadales</taxon>
        <taxon>Sphingomonadaceae</taxon>
        <taxon>Novosphingobium</taxon>
    </lineage>
</organism>
<dbReference type="Gene3D" id="2.40.170.20">
    <property type="entry name" value="TonB-dependent receptor, beta-barrel domain"/>
    <property type="match status" value="1"/>
</dbReference>
<keyword evidence="7" id="KW-0406">Ion transport</keyword>
<dbReference type="InterPro" id="IPR036942">
    <property type="entry name" value="Beta-barrel_TonB_sf"/>
</dbReference>
<evidence type="ECO:0000256" key="12">
    <source>
        <dbReference type="RuleBase" id="RU003357"/>
    </source>
</evidence>
<keyword evidence="2 11" id="KW-0813">Transport</keyword>
<evidence type="ECO:0000256" key="8">
    <source>
        <dbReference type="ARBA" id="ARBA00023077"/>
    </source>
</evidence>
<keyword evidence="17" id="KW-0675">Receptor</keyword>
<evidence type="ECO:0000256" key="10">
    <source>
        <dbReference type="ARBA" id="ARBA00023237"/>
    </source>
</evidence>
<evidence type="ECO:0000313" key="18">
    <source>
        <dbReference type="Proteomes" id="UP000522081"/>
    </source>
</evidence>
<keyword evidence="5 11" id="KW-0812">Transmembrane</keyword>
<name>A0A7Z0BU75_9SPHN</name>
<feature type="compositionally biased region" description="Polar residues" evidence="13">
    <location>
        <begin position="23"/>
        <end position="41"/>
    </location>
</feature>
<feature type="domain" description="TonB-dependent receptor plug" evidence="16">
    <location>
        <begin position="89"/>
        <end position="197"/>
    </location>
</feature>
<keyword evidence="18" id="KW-1185">Reference proteome</keyword>
<dbReference type="GO" id="GO:0006826">
    <property type="term" value="P:iron ion transport"/>
    <property type="evidence" value="ECO:0007669"/>
    <property type="project" value="UniProtKB-KW"/>
</dbReference>
<evidence type="ECO:0000256" key="3">
    <source>
        <dbReference type="ARBA" id="ARBA00022452"/>
    </source>
</evidence>
<feature type="domain" description="TonB-dependent receptor-like beta-barrel" evidence="15">
    <location>
        <begin position="338"/>
        <end position="811"/>
    </location>
</feature>
<dbReference type="InterPro" id="IPR012910">
    <property type="entry name" value="Plug_dom"/>
</dbReference>
<dbReference type="PROSITE" id="PS52016">
    <property type="entry name" value="TONB_DEPENDENT_REC_3"/>
    <property type="match status" value="1"/>
</dbReference>
<evidence type="ECO:0000256" key="9">
    <source>
        <dbReference type="ARBA" id="ARBA00023136"/>
    </source>
</evidence>
<keyword evidence="8 12" id="KW-0798">TonB box</keyword>
<evidence type="ECO:0000256" key="1">
    <source>
        <dbReference type="ARBA" id="ARBA00004571"/>
    </source>
</evidence>
<keyword evidence="14" id="KW-0732">Signal</keyword>
<feature type="compositionally biased region" description="Polar residues" evidence="13">
    <location>
        <begin position="51"/>
        <end position="62"/>
    </location>
</feature>
<comment type="similarity">
    <text evidence="11 12">Belongs to the TonB-dependent receptor family.</text>
</comment>
<keyword evidence="3 11" id="KW-1134">Transmembrane beta strand</keyword>
<evidence type="ECO:0000256" key="14">
    <source>
        <dbReference type="SAM" id="SignalP"/>
    </source>
</evidence>
<dbReference type="Gene3D" id="2.170.130.10">
    <property type="entry name" value="TonB-dependent receptor, plug domain"/>
    <property type="match status" value="1"/>
</dbReference>
<dbReference type="Proteomes" id="UP000522081">
    <property type="component" value="Unassembled WGS sequence"/>
</dbReference>